<evidence type="ECO:0000313" key="2">
    <source>
        <dbReference type="EMBL" id="CAF0943105.1"/>
    </source>
</evidence>
<gene>
    <name evidence="3" type="ORF">OKA104_LOCUS27762</name>
    <name evidence="2" type="ORF">VCS650_LOCUS11616</name>
</gene>
<feature type="chain" id="PRO_5036235559" description="Secreted protein" evidence="1">
    <location>
        <begin position="21"/>
        <end position="146"/>
    </location>
</feature>
<dbReference type="Proteomes" id="UP000663881">
    <property type="component" value="Unassembled WGS sequence"/>
</dbReference>
<sequence length="146" mass="16051">MLTSLTVTLVLSYLNNNIVAKLVDSNHSTTTHVNQNKINSPIQGCFFSGYDFSFLNQNNGSDYTGTDVGIITNTYKMNICGPVNGSACQYSWKIPTSICYICTKGNPHILGHVTLIESFGSDGAGVAWNFIDRRKPERGVTMIYIN</sequence>
<dbReference type="AlphaFoldDB" id="A0A819LHI1"/>
<evidence type="ECO:0000313" key="4">
    <source>
        <dbReference type="Proteomes" id="UP000663881"/>
    </source>
</evidence>
<dbReference type="InterPro" id="IPR009011">
    <property type="entry name" value="Man6P_isomerase_rcpt-bd_dom_sf"/>
</dbReference>
<dbReference type="EMBL" id="CAJOAY010002599">
    <property type="protein sequence ID" value="CAF3965065.1"/>
    <property type="molecule type" value="Genomic_DNA"/>
</dbReference>
<name>A0A819LHI1_9BILA</name>
<proteinExistence type="predicted"/>
<keyword evidence="1" id="KW-0732">Signal</keyword>
<comment type="caution">
    <text evidence="3">The sequence shown here is derived from an EMBL/GenBank/DDBJ whole genome shotgun (WGS) entry which is preliminary data.</text>
</comment>
<dbReference type="EMBL" id="CAJNON010000087">
    <property type="protein sequence ID" value="CAF0943105.1"/>
    <property type="molecule type" value="Genomic_DNA"/>
</dbReference>
<evidence type="ECO:0000256" key="1">
    <source>
        <dbReference type="SAM" id="SignalP"/>
    </source>
</evidence>
<reference evidence="3" key="1">
    <citation type="submission" date="2021-02" db="EMBL/GenBank/DDBJ databases">
        <authorList>
            <person name="Nowell W R."/>
        </authorList>
    </citation>
    <scope>NUCLEOTIDE SEQUENCE</scope>
</reference>
<evidence type="ECO:0000313" key="3">
    <source>
        <dbReference type="EMBL" id="CAF3965065.1"/>
    </source>
</evidence>
<dbReference type="Gene3D" id="2.70.130.10">
    <property type="entry name" value="Mannose-6-phosphate receptor binding domain"/>
    <property type="match status" value="1"/>
</dbReference>
<feature type="signal peptide" evidence="1">
    <location>
        <begin position="1"/>
        <end position="20"/>
    </location>
</feature>
<dbReference type="OrthoDB" id="10033980at2759"/>
<evidence type="ECO:0008006" key="5">
    <source>
        <dbReference type="Google" id="ProtNLM"/>
    </source>
</evidence>
<accession>A0A819LHI1</accession>
<protein>
    <recommendedName>
        <fullName evidence="5">Secreted protein</fullName>
    </recommendedName>
</protein>
<dbReference type="Proteomes" id="UP000663891">
    <property type="component" value="Unassembled WGS sequence"/>
</dbReference>
<organism evidence="3 4">
    <name type="scientific">Adineta steineri</name>
    <dbReference type="NCBI Taxonomy" id="433720"/>
    <lineage>
        <taxon>Eukaryota</taxon>
        <taxon>Metazoa</taxon>
        <taxon>Spiralia</taxon>
        <taxon>Gnathifera</taxon>
        <taxon>Rotifera</taxon>
        <taxon>Eurotatoria</taxon>
        <taxon>Bdelloidea</taxon>
        <taxon>Adinetida</taxon>
        <taxon>Adinetidae</taxon>
        <taxon>Adineta</taxon>
    </lineage>
</organism>